<dbReference type="InterPro" id="IPR037522">
    <property type="entry name" value="HD_GYP_dom"/>
</dbReference>
<dbReference type="InterPro" id="IPR021812">
    <property type="entry name" value="DUF3391"/>
</dbReference>
<dbReference type="Pfam" id="PF13487">
    <property type="entry name" value="HD_5"/>
    <property type="match status" value="1"/>
</dbReference>
<dbReference type="SUPFAM" id="SSF109604">
    <property type="entry name" value="HD-domain/PDEase-like"/>
    <property type="match status" value="1"/>
</dbReference>
<evidence type="ECO:0000259" key="2">
    <source>
        <dbReference type="PROSITE" id="PS51832"/>
    </source>
</evidence>
<dbReference type="GO" id="GO:0008081">
    <property type="term" value="F:phosphoric diester hydrolase activity"/>
    <property type="evidence" value="ECO:0007669"/>
    <property type="project" value="UniProtKB-ARBA"/>
</dbReference>
<dbReference type="InterPro" id="IPR003607">
    <property type="entry name" value="HD/PDEase_dom"/>
</dbReference>
<proteinExistence type="predicted"/>
<sequence length="394" mass="43463">MLKILSVDELVPGHYVNRVVAQQGNVVMRSKGQVKTAVGIEKIKQQGITKVEVDLSKSRIEAPAEKEQVAEPELSCKPQNTEASGEDLHKANDLYLEAVMIQGEFLSKLKSGAANDITPIQNISQSIIESVFDNPSAMCCLTMIKNADQYLLEHGINCSVLIALFADHLGYDSVIIEELSLGVMSMDLGMTWVSPEIRNNNVSLTQDDWVMIKNHVEHGLDLLERCGDMPTISRTVVEQHHERVDGSGYPKGLSGDDVSPFARMAAIVDSYDAMISERPYQKALPPAVALKRLSKTPGLDSELVKQFIACIGIYPVGSLVKLKSGRLGLVAKPNPDDMLKPVVMTFYSVVGNHHSDIKRIDLSKIDDEIEASVQPADFNINLPRFFRDVFVHQV</sequence>
<feature type="region of interest" description="Disordered" evidence="1">
    <location>
        <begin position="62"/>
        <end position="84"/>
    </location>
</feature>
<feature type="domain" description="HD-GYP" evidence="2">
    <location>
        <begin position="129"/>
        <end position="325"/>
    </location>
</feature>
<dbReference type="PROSITE" id="PS51832">
    <property type="entry name" value="HD_GYP"/>
    <property type="match status" value="1"/>
</dbReference>
<reference evidence="3 4" key="1">
    <citation type="submission" date="2018-11" db="EMBL/GenBank/DDBJ databases">
        <authorList>
            <person name="Ye M.-Q."/>
            <person name="Du Z.-J."/>
        </authorList>
    </citation>
    <scope>NUCLEOTIDE SEQUENCE [LARGE SCALE GENOMIC DNA]</scope>
    <source>
        <strain evidence="3 4">U0105</strain>
    </source>
</reference>
<keyword evidence="4" id="KW-1185">Reference proteome</keyword>
<organism evidence="3 4">
    <name type="scientific">Alteromonas sediminis</name>
    <dbReference type="NCBI Taxonomy" id="2259342"/>
    <lineage>
        <taxon>Bacteria</taxon>
        <taxon>Pseudomonadati</taxon>
        <taxon>Pseudomonadota</taxon>
        <taxon>Gammaproteobacteria</taxon>
        <taxon>Alteromonadales</taxon>
        <taxon>Alteromonadaceae</taxon>
        <taxon>Alteromonas/Salinimonas group</taxon>
        <taxon>Alteromonas</taxon>
    </lineage>
</organism>
<accession>A0A3N5Y337</accession>
<gene>
    <name evidence="3" type="ORF">DRW07_02310</name>
</gene>
<dbReference type="Pfam" id="PF11871">
    <property type="entry name" value="DUF3391"/>
    <property type="match status" value="1"/>
</dbReference>
<dbReference type="OrthoDB" id="9764808at2"/>
<comment type="caution">
    <text evidence="3">The sequence shown here is derived from an EMBL/GenBank/DDBJ whole genome shotgun (WGS) entry which is preliminary data.</text>
</comment>
<dbReference type="RefSeq" id="WP_124026263.1">
    <property type="nucleotide sequence ID" value="NZ_JBHRSN010000005.1"/>
</dbReference>
<dbReference type="CDD" id="cd00077">
    <property type="entry name" value="HDc"/>
    <property type="match status" value="1"/>
</dbReference>
<protein>
    <submittedName>
        <fullName evidence="3">HD-GYP domain-containing protein</fullName>
    </submittedName>
</protein>
<evidence type="ECO:0000313" key="3">
    <source>
        <dbReference type="EMBL" id="RPJ68262.1"/>
    </source>
</evidence>
<dbReference type="Gene3D" id="1.10.3210.10">
    <property type="entry name" value="Hypothetical protein af1432"/>
    <property type="match status" value="1"/>
</dbReference>
<dbReference type="PANTHER" id="PTHR43155">
    <property type="entry name" value="CYCLIC DI-GMP PHOSPHODIESTERASE PA4108-RELATED"/>
    <property type="match status" value="1"/>
</dbReference>
<dbReference type="Proteomes" id="UP000275281">
    <property type="component" value="Unassembled WGS sequence"/>
</dbReference>
<evidence type="ECO:0000256" key="1">
    <source>
        <dbReference type="SAM" id="MobiDB-lite"/>
    </source>
</evidence>
<name>A0A3N5Y337_9ALTE</name>
<dbReference type="AlphaFoldDB" id="A0A3N5Y337"/>
<evidence type="ECO:0000313" key="4">
    <source>
        <dbReference type="Proteomes" id="UP000275281"/>
    </source>
</evidence>
<dbReference type="PANTHER" id="PTHR43155:SF2">
    <property type="entry name" value="CYCLIC DI-GMP PHOSPHODIESTERASE PA4108"/>
    <property type="match status" value="1"/>
</dbReference>
<dbReference type="EMBL" id="RPOK01000001">
    <property type="protein sequence ID" value="RPJ68262.1"/>
    <property type="molecule type" value="Genomic_DNA"/>
</dbReference>